<feature type="domain" description="NACHT" evidence="1">
    <location>
        <begin position="269"/>
        <end position="421"/>
    </location>
</feature>
<dbReference type="PANTHER" id="PTHR46312:SF2">
    <property type="entry name" value="NUCLEOTIDE-BINDING OLIGOMERIZATION DOMAIN-CONTAINING PROTEIN 2-LIKE"/>
    <property type="match status" value="1"/>
</dbReference>
<reference evidence="2 3" key="1">
    <citation type="submission" date="2023-11" db="EMBL/GenBank/DDBJ databases">
        <title>Halocaridina rubra genome assembly.</title>
        <authorList>
            <person name="Smith C."/>
        </authorList>
    </citation>
    <scope>NUCLEOTIDE SEQUENCE [LARGE SCALE GENOMIC DNA]</scope>
    <source>
        <strain evidence="2">EP-1</strain>
        <tissue evidence="2">Whole</tissue>
    </source>
</reference>
<dbReference type="Pfam" id="PF05729">
    <property type="entry name" value="NACHT"/>
    <property type="match status" value="1"/>
</dbReference>
<feature type="non-terminal residue" evidence="2">
    <location>
        <position position="945"/>
    </location>
</feature>
<sequence length="945" mass="109572">MASNTYHYSEEEIRFIKFFSMIRKAAIKPLYFLLSIETEGRGEKESLFDFFKRKDRKISKIVKGQEKENLSNTTDVSSLDITFLYKCLQYGTEKLADRDKSTLWKAGNSNIESIITKLKDLINEVLHEFKKYTENEFLDETDKLKKLLENILNQIGTNYSIDVHQKVQDMKMELNNYRDKAVEDKELAKYRYNRQCEIMKTKGKDDIKKIIRKIKEGTVNPVNHVVDMSIDVKDVFLEMKINSSCNLEKDILCEDILQDIKGEGNNPSIVIIGCAGAGITTIVRKILYEFESGVFTVKGLESYDIVLHHECRNMSTDSLKCLLEERMPSIVKEFKDDEIRQTALHLKTMVILDGIDELNNSSAKLFDEVINLKKTRELSIIITTRPEKLPYLESYLKSEDCEKITLLGIPHERRAAFVKKFYIKLAKKEDLKNKPIDQLFNYLEKYEFILDSILRLPYNLVLIIILYCHTDLTLDEITTAPVLYRENYLLYRTKLAERLRVYESTKSREESNTEWVIDIFLCELAKVSLIGLLNDQINISSEAYQRLKTVCNECSIPVEQMASAFLTPKYTGSSGILYSFPHKGIQEYFAARYIWMQLTGRYESSAYHNLCPQISFSLMSLSVSPALSVKIMQAVRKELKRQHPTSNSSKEGNNTVKDILKEVQKESSLQSQAQNLNESIPKHDITKLQNMFMCLLGIIQSEGIAVPNMVKLEILQLLQETGVRERSHWLDILSSVKCDSFVAEFISKQKEILEGEYCEIDDFTLRPYVSLLKTLNVLPRESQSVPISLRMREASTNIKILVEEIYRLKICVSNILMTDSNIADYMSSQHNIKEILSPSHEVKLSLHKEHANLREVLCMVNNLELNITKFQVMDLYKNFITTNPTYYHKLIKIVNRCKVRGYVGPFLEGMHLQDEYKYLCVSVSSCRDYNSLKQQLQKQKYRYPT</sequence>
<name>A0AAN9A476_HALRR</name>
<accession>A0AAN9A476</accession>
<dbReference type="PANTHER" id="PTHR46312">
    <property type="entry name" value="NACHT DOMAIN-CONTAINING PROTEIN"/>
    <property type="match status" value="1"/>
</dbReference>
<evidence type="ECO:0000313" key="3">
    <source>
        <dbReference type="Proteomes" id="UP001381693"/>
    </source>
</evidence>
<dbReference type="EMBL" id="JAXCGZ010006145">
    <property type="protein sequence ID" value="KAK7080076.1"/>
    <property type="molecule type" value="Genomic_DNA"/>
</dbReference>
<comment type="caution">
    <text evidence="2">The sequence shown here is derived from an EMBL/GenBank/DDBJ whole genome shotgun (WGS) entry which is preliminary data.</text>
</comment>
<dbReference type="SUPFAM" id="SSF52540">
    <property type="entry name" value="P-loop containing nucleoside triphosphate hydrolases"/>
    <property type="match status" value="1"/>
</dbReference>
<evidence type="ECO:0000259" key="1">
    <source>
        <dbReference type="Pfam" id="PF05729"/>
    </source>
</evidence>
<organism evidence="2 3">
    <name type="scientific">Halocaridina rubra</name>
    <name type="common">Hawaiian red shrimp</name>
    <dbReference type="NCBI Taxonomy" id="373956"/>
    <lineage>
        <taxon>Eukaryota</taxon>
        <taxon>Metazoa</taxon>
        <taxon>Ecdysozoa</taxon>
        <taxon>Arthropoda</taxon>
        <taxon>Crustacea</taxon>
        <taxon>Multicrustacea</taxon>
        <taxon>Malacostraca</taxon>
        <taxon>Eumalacostraca</taxon>
        <taxon>Eucarida</taxon>
        <taxon>Decapoda</taxon>
        <taxon>Pleocyemata</taxon>
        <taxon>Caridea</taxon>
        <taxon>Atyoidea</taxon>
        <taxon>Atyidae</taxon>
        <taxon>Halocaridina</taxon>
    </lineage>
</organism>
<dbReference type="Gene3D" id="3.40.50.300">
    <property type="entry name" value="P-loop containing nucleotide triphosphate hydrolases"/>
    <property type="match status" value="1"/>
</dbReference>
<dbReference type="AlphaFoldDB" id="A0AAN9A476"/>
<proteinExistence type="predicted"/>
<dbReference type="Proteomes" id="UP001381693">
    <property type="component" value="Unassembled WGS sequence"/>
</dbReference>
<dbReference type="InterPro" id="IPR027417">
    <property type="entry name" value="P-loop_NTPase"/>
</dbReference>
<keyword evidence="3" id="KW-1185">Reference proteome</keyword>
<dbReference type="InterPro" id="IPR007111">
    <property type="entry name" value="NACHT_NTPase"/>
</dbReference>
<gene>
    <name evidence="2" type="ORF">SK128_021930</name>
</gene>
<protein>
    <recommendedName>
        <fullName evidence="1">NACHT domain-containing protein</fullName>
    </recommendedName>
</protein>
<evidence type="ECO:0000313" key="2">
    <source>
        <dbReference type="EMBL" id="KAK7080076.1"/>
    </source>
</evidence>